<sequence>MDVERGPHAEQEPPTRRAEEAAPGERTLSERAAQASTAAGHAPGHSGLWSGADPILRNTLIVLTAAWYLVLLLPVSQALDVLVTPLANFLMDHLHFGDIFSIMVAYAFWACLIQSGLAIICYFACGWPPTEKSAPGLPSPPHGLRAALRATACYLLADAILFFPFFILYLFSYGGFRIETLLLAGILLYSVTLLLAGGLLFNGLLALTFGLGAYWLANSLGRSLRKTTARKT</sequence>
<gene>
    <name evidence="3" type="ORF">KTA_27340</name>
</gene>
<feature type="transmembrane region" description="Helical" evidence="2">
    <location>
        <begin position="183"/>
        <end position="216"/>
    </location>
</feature>
<evidence type="ECO:0000256" key="1">
    <source>
        <dbReference type="SAM" id="MobiDB-lite"/>
    </source>
</evidence>
<organism evidence="3">
    <name type="scientific">Thermogemmatispora argillosa</name>
    <dbReference type="NCBI Taxonomy" id="2045280"/>
    <lineage>
        <taxon>Bacteria</taxon>
        <taxon>Bacillati</taxon>
        <taxon>Chloroflexota</taxon>
        <taxon>Ktedonobacteria</taxon>
        <taxon>Thermogemmatisporales</taxon>
        <taxon>Thermogemmatisporaceae</taxon>
        <taxon>Thermogemmatispora</taxon>
    </lineage>
</organism>
<dbReference type="EMBL" id="AP019377">
    <property type="protein sequence ID" value="BBH94535.1"/>
    <property type="molecule type" value="Genomic_DNA"/>
</dbReference>
<accession>A0A455T6L5</accession>
<proteinExistence type="predicted"/>
<evidence type="ECO:0000313" key="3">
    <source>
        <dbReference type="EMBL" id="BBH94535.1"/>
    </source>
</evidence>
<dbReference type="AlphaFoldDB" id="A0A455T6L5"/>
<feature type="transmembrane region" description="Helical" evidence="2">
    <location>
        <begin position="146"/>
        <end position="171"/>
    </location>
</feature>
<protein>
    <submittedName>
        <fullName evidence="3">Uncharacterized protein</fullName>
    </submittedName>
</protein>
<keyword evidence="2" id="KW-1133">Transmembrane helix</keyword>
<feature type="transmembrane region" description="Helical" evidence="2">
    <location>
        <begin position="60"/>
        <end position="79"/>
    </location>
</feature>
<keyword evidence="2" id="KW-0812">Transmembrane</keyword>
<feature type="transmembrane region" description="Helical" evidence="2">
    <location>
        <begin position="99"/>
        <end position="125"/>
    </location>
</feature>
<feature type="region of interest" description="Disordered" evidence="1">
    <location>
        <begin position="1"/>
        <end position="44"/>
    </location>
</feature>
<keyword evidence="2" id="KW-0472">Membrane</keyword>
<name>A0A455T6L5_9CHLR</name>
<feature type="compositionally biased region" description="Basic and acidic residues" evidence="1">
    <location>
        <begin position="1"/>
        <end position="20"/>
    </location>
</feature>
<evidence type="ECO:0000256" key="2">
    <source>
        <dbReference type="SAM" id="Phobius"/>
    </source>
</evidence>
<reference evidence="3" key="1">
    <citation type="submission" date="2018-12" db="EMBL/GenBank/DDBJ databases">
        <title>Novel natural products biosynthetic potential of the class Ktedonobacteria.</title>
        <authorList>
            <person name="Zheng Y."/>
            <person name="Saitou A."/>
            <person name="Wang C.M."/>
            <person name="Toyoda A."/>
            <person name="Minakuchi Y."/>
            <person name="Sekiguchi Y."/>
            <person name="Ueda K."/>
            <person name="Takano H."/>
            <person name="Sakai Y."/>
            <person name="Yokota A."/>
            <person name="Yabe S."/>
        </authorList>
    </citation>
    <scope>NUCLEOTIDE SEQUENCE</scope>
    <source>
        <strain evidence="3">A3-2</strain>
    </source>
</reference>